<reference evidence="1" key="1">
    <citation type="journal article" date="2023" name="Nat. Commun.">
        <title>Diploid and tetraploid genomes of Acorus and the evolution of monocots.</title>
        <authorList>
            <person name="Ma L."/>
            <person name="Liu K.W."/>
            <person name="Li Z."/>
            <person name="Hsiao Y.Y."/>
            <person name="Qi Y."/>
            <person name="Fu T."/>
            <person name="Tang G.D."/>
            <person name="Zhang D."/>
            <person name="Sun W.H."/>
            <person name="Liu D.K."/>
            <person name="Li Y."/>
            <person name="Chen G.Z."/>
            <person name="Liu X.D."/>
            <person name="Liao X.Y."/>
            <person name="Jiang Y.T."/>
            <person name="Yu X."/>
            <person name="Hao Y."/>
            <person name="Huang J."/>
            <person name="Zhao X.W."/>
            <person name="Ke S."/>
            <person name="Chen Y.Y."/>
            <person name="Wu W.L."/>
            <person name="Hsu J.L."/>
            <person name="Lin Y.F."/>
            <person name="Huang M.D."/>
            <person name="Li C.Y."/>
            <person name="Huang L."/>
            <person name="Wang Z.W."/>
            <person name="Zhao X."/>
            <person name="Zhong W.Y."/>
            <person name="Peng D.H."/>
            <person name="Ahmad S."/>
            <person name="Lan S."/>
            <person name="Zhang J.S."/>
            <person name="Tsai W.C."/>
            <person name="Van de Peer Y."/>
            <person name="Liu Z.J."/>
        </authorList>
    </citation>
    <scope>NUCLEOTIDE SEQUENCE</scope>
    <source>
        <strain evidence="1">CP</strain>
    </source>
</reference>
<evidence type="ECO:0000313" key="2">
    <source>
        <dbReference type="Proteomes" id="UP001180020"/>
    </source>
</evidence>
<proteinExistence type="predicted"/>
<accession>A0AAV9E964</accession>
<evidence type="ECO:0000313" key="1">
    <source>
        <dbReference type="EMBL" id="KAK1308858.1"/>
    </source>
</evidence>
<keyword evidence="2" id="KW-1185">Reference proteome</keyword>
<dbReference type="AlphaFoldDB" id="A0AAV9E964"/>
<dbReference type="EMBL" id="JAUJYO010000009">
    <property type="protein sequence ID" value="KAK1308858.1"/>
    <property type="molecule type" value="Genomic_DNA"/>
</dbReference>
<reference evidence="1" key="2">
    <citation type="submission" date="2023-06" db="EMBL/GenBank/DDBJ databases">
        <authorList>
            <person name="Ma L."/>
            <person name="Liu K.-W."/>
            <person name="Li Z."/>
            <person name="Hsiao Y.-Y."/>
            <person name="Qi Y."/>
            <person name="Fu T."/>
            <person name="Tang G."/>
            <person name="Zhang D."/>
            <person name="Sun W.-H."/>
            <person name="Liu D.-K."/>
            <person name="Li Y."/>
            <person name="Chen G.-Z."/>
            <person name="Liu X.-D."/>
            <person name="Liao X.-Y."/>
            <person name="Jiang Y.-T."/>
            <person name="Yu X."/>
            <person name="Hao Y."/>
            <person name="Huang J."/>
            <person name="Zhao X.-W."/>
            <person name="Ke S."/>
            <person name="Chen Y.-Y."/>
            <person name="Wu W.-L."/>
            <person name="Hsu J.-L."/>
            <person name="Lin Y.-F."/>
            <person name="Huang M.-D."/>
            <person name="Li C.-Y."/>
            <person name="Huang L."/>
            <person name="Wang Z.-W."/>
            <person name="Zhao X."/>
            <person name="Zhong W.-Y."/>
            <person name="Peng D.-H."/>
            <person name="Ahmad S."/>
            <person name="Lan S."/>
            <person name="Zhang J.-S."/>
            <person name="Tsai W.-C."/>
            <person name="Van De Peer Y."/>
            <person name="Liu Z.-J."/>
        </authorList>
    </citation>
    <scope>NUCLEOTIDE SEQUENCE</scope>
    <source>
        <strain evidence="1">CP</strain>
        <tissue evidence="1">Leaves</tissue>
    </source>
</reference>
<name>A0AAV9E964_ACOCL</name>
<sequence length="60" mass="6872">MQTIGAVSTSSGFNPFFSFIAYHSAGSNYNCRTDIRWYPVYNHKEQEVPRHSYGSLPQLI</sequence>
<protein>
    <submittedName>
        <fullName evidence="1">Uncharacterized protein</fullName>
    </submittedName>
</protein>
<comment type="caution">
    <text evidence="1">The sequence shown here is derived from an EMBL/GenBank/DDBJ whole genome shotgun (WGS) entry which is preliminary data.</text>
</comment>
<gene>
    <name evidence="1" type="ORF">QJS10_CPA09g01497</name>
</gene>
<dbReference type="Proteomes" id="UP001180020">
    <property type="component" value="Unassembled WGS sequence"/>
</dbReference>
<organism evidence="1 2">
    <name type="scientific">Acorus calamus</name>
    <name type="common">Sweet flag</name>
    <dbReference type="NCBI Taxonomy" id="4465"/>
    <lineage>
        <taxon>Eukaryota</taxon>
        <taxon>Viridiplantae</taxon>
        <taxon>Streptophyta</taxon>
        <taxon>Embryophyta</taxon>
        <taxon>Tracheophyta</taxon>
        <taxon>Spermatophyta</taxon>
        <taxon>Magnoliopsida</taxon>
        <taxon>Liliopsida</taxon>
        <taxon>Acoraceae</taxon>
        <taxon>Acorus</taxon>
    </lineage>
</organism>